<dbReference type="AlphaFoldDB" id="A0A8S2ABE3"/>
<evidence type="ECO:0000313" key="4">
    <source>
        <dbReference type="Proteomes" id="UP000682877"/>
    </source>
</evidence>
<evidence type="ECO:0000259" key="2">
    <source>
        <dbReference type="SMART" id="SM01037"/>
    </source>
</evidence>
<dbReference type="Pfam" id="PF00407">
    <property type="entry name" value="Bet_v_1"/>
    <property type="match status" value="1"/>
</dbReference>
<protein>
    <recommendedName>
        <fullName evidence="2">Bet v I/Major latex protein domain-containing protein</fullName>
    </recommendedName>
</protein>
<keyword evidence="4" id="KW-1185">Reference proteome</keyword>
<evidence type="ECO:0000313" key="3">
    <source>
        <dbReference type="EMBL" id="CAE6067738.1"/>
    </source>
</evidence>
<dbReference type="Proteomes" id="UP000682877">
    <property type="component" value="Chromosome 5"/>
</dbReference>
<dbReference type="InterPro" id="IPR000916">
    <property type="entry name" value="Bet_v_I/MLP"/>
</dbReference>
<dbReference type="PANTHER" id="PTHR31338:SF18">
    <property type="entry name" value="MLP-LIKE PROTEIN 328-RELATED"/>
    <property type="match status" value="1"/>
</dbReference>
<dbReference type="Pfam" id="PF04724">
    <property type="entry name" value="Glyco_transf_17"/>
    <property type="match status" value="1"/>
</dbReference>
<organism evidence="3 4">
    <name type="scientific">Arabidopsis arenosa</name>
    <name type="common">Sand rock-cress</name>
    <name type="synonym">Cardaminopsis arenosa</name>
    <dbReference type="NCBI Taxonomy" id="38785"/>
    <lineage>
        <taxon>Eukaryota</taxon>
        <taxon>Viridiplantae</taxon>
        <taxon>Streptophyta</taxon>
        <taxon>Embryophyta</taxon>
        <taxon>Tracheophyta</taxon>
        <taxon>Spermatophyta</taxon>
        <taxon>Magnoliopsida</taxon>
        <taxon>eudicotyledons</taxon>
        <taxon>Gunneridae</taxon>
        <taxon>Pentapetalae</taxon>
        <taxon>rosids</taxon>
        <taxon>malvids</taxon>
        <taxon>Brassicales</taxon>
        <taxon>Brassicaceae</taxon>
        <taxon>Camelineae</taxon>
        <taxon>Arabidopsis</taxon>
    </lineage>
</organism>
<accession>A0A8S2ABE3</accession>
<dbReference type="PANTHER" id="PTHR31338">
    <property type="entry name" value="POLYKETIDE CYCLASE/DEHYDRASE AND LIPID TRANSPORT SUPERFAMILY PROTEIN"/>
    <property type="match status" value="1"/>
</dbReference>
<comment type="similarity">
    <text evidence="1">Belongs to the MLP family.</text>
</comment>
<dbReference type="EMBL" id="LR999455">
    <property type="protein sequence ID" value="CAE6067738.1"/>
    <property type="molecule type" value="Genomic_DNA"/>
</dbReference>
<dbReference type="SMART" id="SM01037">
    <property type="entry name" value="Bet_v_1"/>
    <property type="match status" value="1"/>
</dbReference>
<dbReference type="Gene3D" id="3.30.530.20">
    <property type="match status" value="1"/>
</dbReference>
<evidence type="ECO:0000256" key="1">
    <source>
        <dbReference type="ARBA" id="ARBA00038242"/>
    </source>
</evidence>
<feature type="domain" description="Bet v I/Major latex protein" evidence="2">
    <location>
        <begin position="2"/>
        <end position="152"/>
    </location>
</feature>
<proteinExistence type="inferred from homology"/>
<dbReference type="SUPFAM" id="SSF55961">
    <property type="entry name" value="Bet v1-like"/>
    <property type="match status" value="1"/>
</dbReference>
<dbReference type="InterPro" id="IPR052006">
    <property type="entry name" value="MLP-like"/>
</dbReference>
<dbReference type="GO" id="GO:0016020">
    <property type="term" value="C:membrane"/>
    <property type="evidence" value="ECO:0007669"/>
    <property type="project" value="InterPro"/>
</dbReference>
<sequence>MATSGTYVTEVPLKGTAEKHFKRWRNENHLFPDAVGHHIQGVTVHDGEWDTHGGIKIWNYTLGDGTQEVFKERREMDDESNTMKVVGLEGHVMEQLKVYEVDFQFIPKSEDDCVCKITMIWEKRNDDFPEPSSYMQLLKSMVVDMEDHDSGKVFSISRLCCVLRGLPKPLVFAEHRNEFGFVEPRLSYGSVGGRFKKGESPFYEEAYQRVALDQFLRIVVIRLVKCGMLITDNLMISWRIQDGIATFVSDISVSLSSR</sequence>
<name>A0A8S2ABE3_ARAAE</name>
<dbReference type="GO" id="GO:0006952">
    <property type="term" value="P:defense response"/>
    <property type="evidence" value="ECO:0007669"/>
    <property type="project" value="InterPro"/>
</dbReference>
<dbReference type="InterPro" id="IPR006813">
    <property type="entry name" value="Glyco_trans_17"/>
</dbReference>
<reference evidence="3" key="1">
    <citation type="submission" date="2021-01" db="EMBL/GenBank/DDBJ databases">
        <authorList>
            <person name="Bezrukov I."/>
        </authorList>
    </citation>
    <scope>NUCLEOTIDE SEQUENCE</scope>
</reference>
<dbReference type="CDD" id="cd07816">
    <property type="entry name" value="Bet_v1-like"/>
    <property type="match status" value="1"/>
</dbReference>
<gene>
    <name evidence="3" type="ORF">AARE701A_LOCUS12028</name>
</gene>
<dbReference type="InterPro" id="IPR023393">
    <property type="entry name" value="START-like_dom_sf"/>
</dbReference>
<dbReference type="GO" id="GO:0003830">
    <property type="term" value="F:beta-1,4-mannosylglycoprotein 4-beta-N-acetylglucosaminyltransferase activity"/>
    <property type="evidence" value="ECO:0007669"/>
    <property type="project" value="InterPro"/>
</dbReference>